<dbReference type="SUPFAM" id="SSF56784">
    <property type="entry name" value="HAD-like"/>
    <property type="match status" value="1"/>
</dbReference>
<evidence type="ECO:0000256" key="3">
    <source>
        <dbReference type="ARBA" id="ARBA00013081"/>
    </source>
</evidence>
<keyword evidence="6" id="KW-0378">Hydrolase</keyword>
<dbReference type="SUPFAM" id="SSF54236">
    <property type="entry name" value="Ubiquitin-like"/>
    <property type="match status" value="1"/>
</dbReference>
<keyword evidence="17" id="KW-1185">Reference proteome</keyword>
<comment type="subcellular location">
    <subcellularLocation>
        <location evidence="2">Nucleus</location>
    </subcellularLocation>
</comment>
<name>A0ABQ7SCX6_9ACAR</name>
<dbReference type="EC" id="3.1.3.16" evidence="3"/>
<sequence>MDLTIFRESDSCRSEVVPPQAENDTECLKSSEASESQPCSSKNDESAPHTMSITVRFRGIDYNINDIHVSNTIGFLKHKIHLLTSVRPERQKLFGFKSLSASQPLSDTTTIDATSLRDKSKVIMMGSVEDDIKVVENVNKDEINPFFDDFDIFEDDETMSDVGIANRQEYLTKIARRVQEYQIEMINPPREGKKLLVLDIDYTLFDHKSTAQSADELMRPYLHEFLASAYHDYDIVIWSATSITYIKAKMRQLRVENHPLYKIMFYLDSRAMISVHSAKYGLLNVKPLAVIWGKFPQYSEKNTIMFDDIRRNFLMNAQSGLKIKAYRDSHKNRATDAELLHLSQYLKKIAKIDDFTKLNHKHWHKYVEGSRRH</sequence>
<reference evidence="16 17" key="1">
    <citation type="submission" date="2020-10" db="EMBL/GenBank/DDBJ databases">
        <authorList>
            <person name="Klimov P.B."/>
            <person name="Dyachkov S.M."/>
            <person name="Chetverikov P.E."/>
        </authorList>
    </citation>
    <scope>NUCLEOTIDE SEQUENCE [LARGE SCALE GENOMIC DNA]</scope>
    <source>
        <strain evidence="16">BMOC 18-1129-001#AD2665</strain>
        <tissue evidence="16">Entire mites</tissue>
    </source>
</reference>
<dbReference type="PROSITE" id="PS50969">
    <property type="entry name" value="FCP1"/>
    <property type="match status" value="1"/>
</dbReference>
<evidence type="ECO:0000256" key="10">
    <source>
        <dbReference type="ARBA" id="ARBA00032039"/>
    </source>
</evidence>
<keyword evidence="9" id="KW-0539">Nucleus</keyword>
<evidence type="ECO:0000256" key="5">
    <source>
        <dbReference type="ARBA" id="ARBA00022723"/>
    </source>
</evidence>
<dbReference type="InterPro" id="IPR029071">
    <property type="entry name" value="Ubiquitin-like_domsf"/>
</dbReference>
<evidence type="ECO:0000313" key="17">
    <source>
        <dbReference type="Proteomes" id="UP000825002"/>
    </source>
</evidence>
<dbReference type="InterPro" id="IPR011943">
    <property type="entry name" value="HAD-SF_hydro_IIID"/>
</dbReference>
<comment type="caution">
    <text evidence="16">The sequence shown here is derived from an EMBL/GenBank/DDBJ whole genome shotgun (WGS) entry which is preliminary data.</text>
</comment>
<feature type="compositionally biased region" description="Basic and acidic residues" evidence="13">
    <location>
        <begin position="1"/>
        <end position="13"/>
    </location>
</feature>
<dbReference type="InterPro" id="IPR000626">
    <property type="entry name" value="Ubiquitin-like_dom"/>
</dbReference>
<dbReference type="InterPro" id="IPR004274">
    <property type="entry name" value="FCP1_dom"/>
</dbReference>
<dbReference type="EMBL" id="JAIFTH010000016">
    <property type="protein sequence ID" value="KAG9511253.1"/>
    <property type="molecule type" value="Genomic_DNA"/>
</dbReference>
<dbReference type="PANTHER" id="PTHR48493:SF1">
    <property type="entry name" value="UBIQUITIN-LIKE DOMAIN-CONTAINING CTD PHOSPHATASE 1"/>
    <property type="match status" value="1"/>
</dbReference>
<keyword evidence="5" id="KW-0479">Metal-binding</keyword>
<evidence type="ECO:0000256" key="13">
    <source>
        <dbReference type="SAM" id="MobiDB-lite"/>
    </source>
</evidence>
<evidence type="ECO:0000256" key="4">
    <source>
        <dbReference type="ARBA" id="ARBA00014187"/>
    </source>
</evidence>
<evidence type="ECO:0000256" key="12">
    <source>
        <dbReference type="ARBA" id="ARBA00048336"/>
    </source>
</evidence>
<evidence type="ECO:0000313" key="16">
    <source>
        <dbReference type="EMBL" id="KAG9511253.1"/>
    </source>
</evidence>
<accession>A0ABQ7SCX6</accession>
<evidence type="ECO:0000256" key="11">
    <source>
        <dbReference type="ARBA" id="ARBA00047761"/>
    </source>
</evidence>
<dbReference type="PANTHER" id="PTHR48493">
    <property type="entry name" value="UBIQUITIN-LIKE DOMAIN-CONTAINING CTD PHOSPHATASE 1"/>
    <property type="match status" value="1"/>
</dbReference>
<dbReference type="Proteomes" id="UP000825002">
    <property type="component" value="Unassembled WGS sequence"/>
</dbReference>
<organism evidence="16 17">
    <name type="scientific">Fragariocoptes setiger</name>
    <dbReference type="NCBI Taxonomy" id="1670756"/>
    <lineage>
        <taxon>Eukaryota</taxon>
        <taxon>Metazoa</taxon>
        <taxon>Ecdysozoa</taxon>
        <taxon>Arthropoda</taxon>
        <taxon>Chelicerata</taxon>
        <taxon>Arachnida</taxon>
        <taxon>Acari</taxon>
        <taxon>Acariformes</taxon>
        <taxon>Trombidiformes</taxon>
        <taxon>Prostigmata</taxon>
        <taxon>Eupodina</taxon>
        <taxon>Eriophyoidea</taxon>
        <taxon>Phytoptidae</taxon>
        <taxon>Fragariocoptes</taxon>
    </lineage>
</organism>
<comment type="catalytic activity">
    <reaction evidence="12">
        <text>O-phospho-L-threonyl-[protein] + H2O = L-threonyl-[protein] + phosphate</text>
        <dbReference type="Rhea" id="RHEA:47004"/>
        <dbReference type="Rhea" id="RHEA-COMP:11060"/>
        <dbReference type="Rhea" id="RHEA-COMP:11605"/>
        <dbReference type="ChEBI" id="CHEBI:15377"/>
        <dbReference type="ChEBI" id="CHEBI:30013"/>
        <dbReference type="ChEBI" id="CHEBI:43474"/>
        <dbReference type="ChEBI" id="CHEBI:61977"/>
        <dbReference type="EC" id="3.1.3.16"/>
    </reaction>
</comment>
<feature type="compositionally biased region" description="Low complexity" evidence="13">
    <location>
        <begin position="30"/>
        <end position="41"/>
    </location>
</feature>
<protein>
    <recommendedName>
        <fullName evidence="4">Ubiquitin-like domain-containing CTD phosphatase 1</fullName>
        <ecNumber evidence="3">3.1.3.16</ecNumber>
    </recommendedName>
    <alternativeName>
        <fullName evidence="10">Nuclear proteasome inhibitor UBLCP1</fullName>
    </alternativeName>
</protein>
<feature type="domain" description="Ubiquitin-like" evidence="14">
    <location>
        <begin position="51"/>
        <end position="125"/>
    </location>
</feature>
<keyword evidence="7" id="KW-0460">Magnesium</keyword>
<evidence type="ECO:0000256" key="6">
    <source>
        <dbReference type="ARBA" id="ARBA00022801"/>
    </source>
</evidence>
<comment type="catalytic activity">
    <reaction evidence="11">
        <text>O-phospho-L-seryl-[protein] + H2O = L-seryl-[protein] + phosphate</text>
        <dbReference type="Rhea" id="RHEA:20629"/>
        <dbReference type="Rhea" id="RHEA-COMP:9863"/>
        <dbReference type="Rhea" id="RHEA-COMP:11604"/>
        <dbReference type="ChEBI" id="CHEBI:15377"/>
        <dbReference type="ChEBI" id="CHEBI:29999"/>
        <dbReference type="ChEBI" id="CHEBI:43474"/>
        <dbReference type="ChEBI" id="CHEBI:83421"/>
        <dbReference type="EC" id="3.1.3.16"/>
    </reaction>
</comment>
<dbReference type="Gene3D" id="3.10.20.90">
    <property type="entry name" value="Phosphatidylinositol 3-kinase Catalytic Subunit, Chain A, domain 1"/>
    <property type="match status" value="1"/>
</dbReference>
<dbReference type="Gene3D" id="3.40.50.1000">
    <property type="entry name" value="HAD superfamily/HAD-like"/>
    <property type="match status" value="1"/>
</dbReference>
<evidence type="ECO:0000259" key="15">
    <source>
        <dbReference type="PROSITE" id="PS50969"/>
    </source>
</evidence>
<proteinExistence type="predicted"/>
<dbReference type="SMART" id="SM00577">
    <property type="entry name" value="CPDc"/>
    <property type="match status" value="1"/>
</dbReference>
<evidence type="ECO:0000256" key="2">
    <source>
        <dbReference type="ARBA" id="ARBA00004123"/>
    </source>
</evidence>
<evidence type="ECO:0000259" key="14">
    <source>
        <dbReference type="PROSITE" id="PS50053"/>
    </source>
</evidence>
<dbReference type="PROSITE" id="PS50053">
    <property type="entry name" value="UBIQUITIN_2"/>
    <property type="match status" value="1"/>
</dbReference>
<feature type="region of interest" description="Disordered" evidence="13">
    <location>
        <begin position="1"/>
        <end position="48"/>
    </location>
</feature>
<keyword evidence="8" id="KW-0904">Protein phosphatase</keyword>
<evidence type="ECO:0000256" key="8">
    <source>
        <dbReference type="ARBA" id="ARBA00022912"/>
    </source>
</evidence>
<dbReference type="Pfam" id="PF03031">
    <property type="entry name" value="NIF"/>
    <property type="match status" value="1"/>
</dbReference>
<gene>
    <name evidence="16" type="primary">UBLCP1</name>
    <name evidence="16" type="ORF">GZH46_00172</name>
</gene>
<dbReference type="InterPro" id="IPR036412">
    <property type="entry name" value="HAD-like_sf"/>
</dbReference>
<feature type="domain" description="FCP1 homology" evidence="15">
    <location>
        <begin position="189"/>
        <end position="349"/>
    </location>
</feature>
<comment type="cofactor">
    <cofactor evidence="1">
        <name>Mg(2+)</name>
        <dbReference type="ChEBI" id="CHEBI:18420"/>
    </cofactor>
</comment>
<evidence type="ECO:0000256" key="1">
    <source>
        <dbReference type="ARBA" id="ARBA00001946"/>
    </source>
</evidence>
<evidence type="ECO:0000256" key="7">
    <source>
        <dbReference type="ARBA" id="ARBA00022842"/>
    </source>
</evidence>
<evidence type="ECO:0000256" key="9">
    <source>
        <dbReference type="ARBA" id="ARBA00023242"/>
    </source>
</evidence>
<dbReference type="NCBIfam" id="TIGR02245">
    <property type="entry name" value="HAD_IIID1"/>
    <property type="match status" value="1"/>
</dbReference>
<dbReference type="InterPro" id="IPR051658">
    <property type="entry name" value="UBLCP1"/>
</dbReference>
<dbReference type="InterPro" id="IPR023214">
    <property type="entry name" value="HAD_sf"/>
</dbReference>